<dbReference type="InterPro" id="IPR043169">
    <property type="entry name" value="PMM_cap"/>
</dbReference>
<gene>
    <name evidence="1" type="ORF">GCM10009640_11350</name>
</gene>
<dbReference type="RefSeq" id="WP_343918285.1">
    <property type="nucleotide sequence ID" value="NZ_BAAAKK010000003.1"/>
</dbReference>
<accession>A0ABP4JFZ9</accession>
<keyword evidence="1" id="KW-0378">Hydrolase</keyword>
<dbReference type="SFLD" id="SFLDS00003">
    <property type="entry name" value="Haloacid_Dehalogenase"/>
    <property type="match status" value="1"/>
</dbReference>
<dbReference type="GO" id="GO:0016787">
    <property type="term" value="F:hydrolase activity"/>
    <property type="evidence" value="ECO:0007669"/>
    <property type="project" value="UniProtKB-KW"/>
</dbReference>
<evidence type="ECO:0000313" key="1">
    <source>
        <dbReference type="EMBL" id="GAA1421076.1"/>
    </source>
</evidence>
<proteinExistence type="predicted"/>
<dbReference type="EMBL" id="BAAAKK010000003">
    <property type="protein sequence ID" value="GAA1421076.1"/>
    <property type="molecule type" value="Genomic_DNA"/>
</dbReference>
<dbReference type="Gene3D" id="3.40.50.1000">
    <property type="entry name" value="HAD superfamily/HAD-like"/>
    <property type="match status" value="1"/>
</dbReference>
<keyword evidence="2" id="KW-1185">Reference proteome</keyword>
<dbReference type="Gene3D" id="3.30.1240.20">
    <property type="match status" value="1"/>
</dbReference>
<dbReference type="SFLD" id="SFLDG01143">
    <property type="entry name" value="C2.B.3:_Phosphomannomutase_Lik"/>
    <property type="match status" value="1"/>
</dbReference>
<name>A0ABP4JFZ9_9MICO</name>
<dbReference type="Pfam" id="PF08282">
    <property type="entry name" value="Hydrolase_3"/>
    <property type="match status" value="1"/>
</dbReference>
<evidence type="ECO:0000313" key="2">
    <source>
        <dbReference type="Proteomes" id="UP001501266"/>
    </source>
</evidence>
<sequence length="253" mass="27592">MALPALIAFDLDDTLAPSKSPLERSMVDALSRLVAAAPVCIISGGNHAQFQKQVIDPLNASTHADLTKLHLMPTCGTQYYRNVDGEWQRVYAELLTTDEIDRAAEAVERRARELDLWEAETWGPRIENRETQVTFSALGQSAPIGAKTAWDPTGEKKSALRDAVALDVPDLEVRSGGSTSVDITRRGIDKAYGMRRLEAATGVPLAEMLFIGDRLDVDGNDYPVVATGVPTLAVTGWEQTVEVIERMLAEGCR</sequence>
<protein>
    <submittedName>
        <fullName evidence="1">HAD-IIB family hydrolase</fullName>
    </submittedName>
</protein>
<comment type="caution">
    <text evidence="1">The sequence shown here is derived from an EMBL/GenBank/DDBJ whole genome shotgun (WGS) entry which is preliminary data.</text>
</comment>
<reference evidence="2" key="1">
    <citation type="journal article" date="2019" name="Int. J. Syst. Evol. Microbiol.">
        <title>The Global Catalogue of Microorganisms (GCM) 10K type strain sequencing project: providing services to taxonomists for standard genome sequencing and annotation.</title>
        <authorList>
            <consortium name="The Broad Institute Genomics Platform"/>
            <consortium name="The Broad Institute Genome Sequencing Center for Infectious Disease"/>
            <person name="Wu L."/>
            <person name="Ma J."/>
        </authorList>
    </citation>
    <scope>NUCLEOTIDE SEQUENCE [LARGE SCALE GENOMIC DNA]</scope>
    <source>
        <strain evidence="2">JCM 12398</strain>
    </source>
</reference>
<dbReference type="NCBIfam" id="TIGR01484">
    <property type="entry name" value="HAD-SF-IIB"/>
    <property type="match status" value="1"/>
</dbReference>
<dbReference type="InterPro" id="IPR036412">
    <property type="entry name" value="HAD-like_sf"/>
</dbReference>
<dbReference type="SUPFAM" id="SSF56784">
    <property type="entry name" value="HAD-like"/>
    <property type="match status" value="1"/>
</dbReference>
<organism evidence="1 2">
    <name type="scientific">Agrococcus citreus</name>
    <dbReference type="NCBI Taxonomy" id="84643"/>
    <lineage>
        <taxon>Bacteria</taxon>
        <taxon>Bacillati</taxon>
        <taxon>Actinomycetota</taxon>
        <taxon>Actinomycetes</taxon>
        <taxon>Micrococcales</taxon>
        <taxon>Microbacteriaceae</taxon>
        <taxon>Agrococcus</taxon>
    </lineage>
</organism>
<dbReference type="InterPro" id="IPR006379">
    <property type="entry name" value="HAD-SF_hydro_IIB"/>
</dbReference>
<dbReference type="InterPro" id="IPR023214">
    <property type="entry name" value="HAD_sf"/>
</dbReference>
<dbReference type="SFLD" id="SFLDG01140">
    <property type="entry name" value="C2.B:_Phosphomannomutase_and_P"/>
    <property type="match status" value="1"/>
</dbReference>
<dbReference type="Proteomes" id="UP001501266">
    <property type="component" value="Unassembled WGS sequence"/>
</dbReference>